<dbReference type="EMBL" id="JAPDRK010000005">
    <property type="protein sequence ID" value="KAJ9612587.1"/>
    <property type="molecule type" value="Genomic_DNA"/>
</dbReference>
<comment type="caution">
    <text evidence="2">The sequence shown here is derived from an EMBL/GenBank/DDBJ whole genome shotgun (WGS) entry which is preliminary data.</text>
</comment>
<keyword evidence="1" id="KW-0812">Transmembrane</keyword>
<evidence type="ECO:0000313" key="3">
    <source>
        <dbReference type="Proteomes" id="UP001172673"/>
    </source>
</evidence>
<protein>
    <submittedName>
        <fullName evidence="2">Uncharacterized protein</fullName>
    </submittedName>
</protein>
<organism evidence="2 3">
    <name type="scientific">Cladophialophora chaetospira</name>
    <dbReference type="NCBI Taxonomy" id="386627"/>
    <lineage>
        <taxon>Eukaryota</taxon>
        <taxon>Fungi</taxon>
        <taxon>Dikarya</taxon>
        <taxon>Ascomycota</taxon>
        <taxon>Pezizomycotina</taxon>
        <taxon>Eurotiomycetes</taxon>
        <taxon>Chaetothyriomycetidae</taxon>
        <taxon>Chaetothyriales</taxon>
        <taxon>Herpotrichiellaceae</taxon>
        <taxon>Cladophialophora</taxon>
    </lineage>
</organism>
<accession>A0AA38XFR2</accession>
<evidence type="ECO:0000313" key="2">
    <source>
        <dbReference type="EMBL" id="KAJ9612587.1"/>
    </source>
</evidence>
<keyword evidence="1" id="KW-0472">Membrane</keyword>
<evidence type="ECO:0000256" key="1">
    <source>
        <dbReference type="SAM" id="Phobius"/>
    </source>
</evidence>
<proteinExistence type="predicted"/>
<dbReference type="Proteomes" id="UP001172673">
    <property type="component" value="Unassembled WGS sequence"/>
</dbReference>
<dbReference type="AlphaFoldDB" id="A0AA38XFR2"/>
<name>A0AA38XFR2_9EURO</name>
<feature type="transmembrane region" description="Helical" evidence="1">
    <location>
        <begin position="6"/>
        <end position="28"/>
    </location>
</feature>
<sequence>MKVFLIIVLVLAVLCGVCVPAAFLLWWYHKRWKDKKLNDARDAAIFEAIAGNRARYKATVQLKLKQLEQLKHADQWPGQKKPQTRGFTARGEVDPWAFAHWQARQPPQAHETAWPREWV</sequence>
<keyword evidence="1" id="KW-1133">Transmembrane helix</keyword>
<keyword evidence="3" id="KW-1185">Reference proteome</keyword>
<reference evidence="2" key="1">
    <citation type="submission" date="2022-10" db="EMBL/GenBank/DDBJ databases">
        <title>Culturing micro-colonial fungi from biological soil crusts in the Mojave desert and describing Neophaeococcomyces mojavensis, and introducing the new genera and species Taxawa tesnikishii.</title>
        <authorList>
            <person name="Kurbessoian T."/>
            <person name="Stajich J.E."/>
        </authorList>
    </citation>
    <scope>NUCLEOTIDE SEQUENCE</scope>
    <source>
        <strain evidence="2">TK_41</strain>
    </source>
</reference>
<gene>
    <name evidence="2" type="ORF">H2200_004184</name>
</gene>